<dbReference type="Gene3D" id="3.30.230.10">
    <property type="match status" value="1"/>
</dbReference>
<protein>
    <submittedName>
        <fullName evidence="4">PMS1 protein homolog 1</fullName>
    </submittedName>
</protein>
<accession>A0AA35S890</accession>
<dbReference type="InterPro" id="IPR013507">
    <property type="entry name" value="DNA_mismatch_S5_2-like"/>
</dbReference>
<dbReference type="NCBIfam" id="TIGR00585">
    <property type="entry name" value="mutl"/>
    <property type="match status" value="1"/>
</dbReference>
<dbReference type="Pfam" id="PF01119">
    <property type="entry name" value="DNA_mis_repair"/>
    <property type="match status" value="1"/>
</dbReference>
<dbReference type="InterPro" id="IPR014762">
    <property type="entry name" value="DNA_mismatch_repair_CS"/>
</dbReference>
<comment type="similarity">
    <text evidence="1">Belongs to the DNA mismatch repair MutL/HexB family.</text>
</comment>
<dbReference type="CDD" id="cd16926">
    <property type="entry name" value="HATPase_MutL-MLH-PMS-like"/>
    <property type="match status" value="1"/>
</dbReference>
<dbReference type="GO" id="GO:0005524">
    <property type="term" value="F:ATP binding"/>
    <property type="evidence" value="ECO:0007669"/>
    <property type="project" value="InterPro"/>
</dbReference>
<feature type="domain" description="DNA mismatch repair protein S5" evidence="3">
    <location>
        <begin position="219"/>
        <end position="337"/>
    </location>
</feature>
<dbReference type="Pfam" id="PF13589">
    <property type="entry name" value="HATPase_c_3"/>
    <property type="match status" value="1"/>
</dbReference>
<evidence type="ECO:0000256" key="1">
    <source>
        <dbReference type="ARBA" id="ARBA00006082"/>
    </source>
</evidence>
<dbReference type="EMBL" id="CASHTH010002137">
    <property type="protein sequence ID" value="CAI8025280.1"/>
    <property type="molecule type" value="Genomic_DNA"/>
</dbReference>
<dbReference type="GO" id="GO:0016887">
    <property type="term" value="F:ATP hydrolysis activity"/>
    <property type="evidence" value="ECO:0007669"/>
    <property type="project" value="InterPro"/>
</dbReference>
<dbReference type="InterPro" id="IPR014721">
    <property type="entry name" value="Ribsml_uS5_D2-typ_fold_subgr"/>
</dbReference>
<organism evidence="4 5">
    <name type="scientific">Geodia barretti</name>
    <name type="common">Barrett's horny sponge</name>
    <dbReference type="NCBI Taxonomy" id="519541"/>
    <lineage>
        <taxon>Eukaryota</taxon>
        <taxon>Metazoa</taxon>
        <taxon>Porifera</taxon>
        <taxon>Demospongiae</taxon>
        <taxon>Heteroscleromorpha</taxon>
        <taxon>Tetractinellida</taxon>
        <taxon>Astrophorina</taxon>
        <taxon>Geodiidae</taxon>
        <taxon>Geodia</taxon>
    </lineage>
</organism>
<comment type="caution">
    <text evidence="4">The sequence shown here is derived from an EMBL/GenBank/DDBJ whole genome shotgun (WGS) entry which is preliminary data.</text>
</comment>
<name>A0AA35S890_GEOBA</name>
<dbReference type="InterPro" id="IPR038973">
    <property type="entry name" value="MutL/Mlh/Pms-like"/>
</dbReference>
<dbReference type="CDD" id="cd00782">
    <property type="entry name" value="MutL_Trans"/>
    <property type="match status" value="1"/>
</dbReference>
<dbReference type="GO" id="GO:0032389">
    <property type="term" value="C:MutLalpha complex"/>
    <property type="evidence" value="ECO:0007669"/>
    <property type="project" value="TreeGrafter"/>
</dbReference>
<proteinExistence type="inferred from homology"/>
<dbReference type="GO" id="GO:0006298">
    <property type="term" value="P:mismatch repair"/>
    <property type="evidence" value="ECO:0007669"/>
    <property type="project" value="InterPro"/>
</dbReference>
<evidence type="ECO:0000313" key="4">
    <source>
        <dbReference type="EMBL" id="CAI8025280.1"/>
    </source>
</evidence>
<dbReference type="Proteomes" id="UP001174909">
    <property type="component" value="Unassembled WGS sequence"/>
</dbReference>
<dbReference type="GO" id="GO:0030983">
    <property type="term" value="F:mismatched DNA binding"/>
    <property type="evidence" value="ECO:0007669"/>
    <property type="project" value="InterPro"/>
</dbReference>
<dbReference type="SMART" id="SM01340">
    <property type="entry name" value="DNA_mis_repair"/>
    <property type="match status" value="1"/>
</dbReference>
<keyword evidence="5" id="KW-1185">Reference proteome</keyword>
<reference evidence="4" key="1">
    <citation type="submission" date="2023-03" db="EMBL/GenBank/DDBJ databases">
        <authorList>
            <person name="Steffen K."/>
            <person name="Cardenas P."/>
        </authorList>
    </citation>
    <scope>NUCLEOTIDE SEQUENCE</scope>
</reference>
<dbReference type="FunFam" id="3.30.565.10:FF:000017">
    <property type="entry name" value="PMS1 homolog 1, mismatch repair system component"/>
    <property type="match status" value="1"/>
</dbReference>
<dbReference type="AlphaFoldDB" id="A0AA35S890"/>
<dbReference type="SUPFAM" id="SSF55874">
    <property type="entry name" value="ATPase domain of HSP90 chaperone/DNA topoisomerase II/histidine kinase"/>
    <property type="match status" value="1"/>
</dbReference>
<dbReference type="PROSITE" id="PS00058">
    <property type="entry name" value="DNA_MISMATCH_REPAIR_1"/>
    <property type="match status" value="1"/>
</dbReference>
<evidence type="ECO:0000259" key="3">
    <source>
        <dbReference type="SMART" id="SM01340"/>
    </source>
</evidence>
<gene>
    <name evidence="4" type="ORF">GBAR_LOCUS14621</name>
</gene>
<dbReference type="SUPFAM" id="SSF54211">
    <property type="entry name" value="Ribosomal protein S5 domain 2-like"/>
    <property type="match status" value="1"/>
</dbReference>
<dbReference type="InterPro" id="IPR036890">
    <property type="entry name" value="HATPase_C_sf"/>
</dbReference>
<dbReference type="PANTHER" id="PTHR10073">
    <property type="entry name" value="DNA MISMATCH REPAIR PROTEIN MLH, PMS, MUTL"/>
    <property type="match status" value="1"/>
</dbReference>
<evidence type="ECO:0000313" key="5">
    <source>
        <dbReference type="Proteomes" id="UP001174909"/>
    </source>
</evidence>
<dbReference type="Gene3D" id="3.30.565.10">
    <property type="entry name" value="Histidine kinase-like ATPase, C-terminal domain"/>
    <property type="match status" value="1"/>
</dbReference>
<sequence length="417" mass="46505">MAMRLPHAMQQLDGETVRLLAGSQTISSGQAVVKELVENSLDAGATNIEVKLENFGLDMVEVCDNGSGIGKAEVLHVARPHYTSKITSFSDLCELQSYGFRGEALSSIASIAHLRISTLCSNDEGAGRQYDFDSMGNSVSFKHVAMGQGMTVCVTGLFKSVPVRRQILKSAKRCREDLKRMEDTLLAFGIAHPRVRLILKHNKCLLWQKIPSQDYDSNLSLVLGPSITQHLTPISFSSRDPILKLRGYVPCPGDGAVVSRSAPDRLFVFVNNRPVAIKQVTQILRQSLADAFPSQSGRSPVAVLHLDVPPSALDVNLDPSKTSVLLTDLVRLKSCYNFRILCVQPSHLCCLNSTHLLLKQQWKMSQRTVQKSCNSWIRLCPTVNKIRGKRLIHQERILQTQRIQIFLYKTRMINRCR</sequence>
<keyword evidence="2" id="KW-0227">DNA damage</keyword>
<dbReference type="InterPro" id="IPR020568">
    <property type="entry name" value="Ribosomal_Su5_D2-typ_SF"/>
</dbReference>
<evidence type="ECO:0000256" key="2">
    <source>
        <dbReference type="ARBA" id="ARBA00022763"/>
    </source>
</evidence>
<dbReference type="GO" id="GO:0140664">
    <property type="term" value="F:ATP-dependent DNA damage sensor activity"/>
    <property type="evidence" value="ECO:0007669"/>
    <property type="project" value="InterPro"/>
</dbReference>
<dbReference type="PANTHER" id="PTHR10073:SF54">
    <property type="entry name" value="PMS1 PROTEIN HOMOLOG 1"/>
    <property type="match status" value="1"/>
</dbReference>
<dbReference type="InterPro" id="IPR002099">
    <property type="entry name" value="MutL/Mlh/PMS"/>
</dbReference>